<evidence type="ECO:0000256" key="7">
    <source>
        <dbReference type="SAM" id="Phobius"/>
    </source>
</evidence>
<keyword evidence="5 7" id="KW-1133">Transmembrane helix</keyword>
<dbReference type="Pfam" id="PF01733">
    <property type="entry name" value="Nucleoside_tran"/>
    <property type="match status" value="1"/>
</dbReference>
<feature type="transmembrane region" description="Helical" evidence="7">
    <location>
        <begin position="285"/>
        <end position="309"/>
    </location>
</feature>
<dbReference type="GeneID" id="85497111"/>
<sequence length="460" mass="48905">MLSNIQQRVRTLLSPEIAYTPIATDPDAPNGEGTHLSGRHQGRDVYLCFWVLGAGVLLPWNALMCTFPLLISLTEEGPLRSNLPSYLSTAFCFANLFFLGLAQRTVASVNPIGRTRWALLLLLAACIVLAYPTLPSVIPALAKGSAGSRAMFLPLLLLLTLVLALTTSYLQSAVIALASLWGSQEMQGVMSGQGGIAVLVSGSQVVLALLSSTEKEEASTGAAFGLWALAAGFVVVCLLALNRLVQNPAITEVLAPLTSRTTGADRAKDGRVTRTVARKNFRIEFAVAFIFVVTLAIFPPITTTITSVVKAPPKILQPATFIAIHFFLFNIGDYSGRTYLPSIGLSSMTIPRLVVLSLARVVFIPLFLFCNIPARAKGQLPAFPDGVYWLILFGFGLTGGWISTLCMMFASSPELNPAIAEDEKDIAGTLAAFSLVSGLAFGSLCSLGVSHVISGSYFGG</sequence>
<dbReference type="PRINTS" id="PR01130">
    <property type="entry name" value="DERENTRNSPRT"/>
</dbReference>
<feature type="transmembrane region" description="Helical" evidence="7">
    <location>
        <begin position="83"/>
        <end position="102"/>
    </location>
</feature>
<feature type="transmembrane region" description="Helical" evidence="7">
    <location>
        <begin position="114"/>
        <end position="131"/>
    </location>
</feature>
<dbReference type="GO" id="GO:0034257">
    <property type="term" value="F:nicotinamide riboside transmembrane transporter activity"/>
    <property type="evidence" value="ECO:0007669"/>
    <property type="project" value="TreeGrafter"/>
</dbReference>
<dbReference type="EMBL" id="AP028216">
    <property type="protein sequence ID" value="BEI93241.1"/>
    <property type="molecule type" value="Genomic_DNA"/>
</dbReference>
<dbReference type="PANTHER" id="PTHR10332">
    <property type="entry name" value="EQUILIBRATIVE NUCLEOSIDE TRANSPORTER"/>
    <property type="match status" value="1"/>
</dbReference>
<organism evidence="8 9">
    <name type="scientific">Cutaneotrichosporon cavernicola</name>
    <dbReference type="NCBI Taxonomy" id="279322"/>
    <lineage>
        <taxon>Eukaryota</taxon>
        <taxon>Fungi</taxon>
        <taxon>Dikarya</taxon>
        <taxon>Basidiomycota</taxon>
        <taxon>Agaricomycotina</taxon>
        <taxon>Tremellomycetes</taxon>
        <taxon>Trichosporonales</taxon>
        <taxon>Trichosporonaceae</taxon>
        <taxon>Cutaneotrichosporon</taxon>
    </lineage>
</organism>
<name>A0AA48QXC3_9TREE</name>
<dbReference type="Proteomes" id="UP001233271">
    <property type="component" value="Chromosome 5"/>
</dbReference>
<dbReference type="PANTHER" id="PTHR10332:SF88">
    <property type="entry name" value="EQUILIBRATIVE NUCLEOSIDE TRANSPORTER 1, ISOFORM A"/>
    <property type="match status" value="1"/>
</dbReference>
<evidence type="ECO:0000256" key="3">
    <source>
        <dbReference type="ARBA" id="ARBA00022448"/>
    </source>
</evidence>
<proteinExistence type="inferred from homology"/>
<evidence type="ECO:0000313" key="9">
    <source>
        <dbReference type="Proteomes" id="UP001233271"/>
    </source>
</evidence>
<keyword evidence="3" id="KW-0813">Transport</keyword>
<dbReference type="GO" id="GO:0005886">
    <property type="term" value="C:plasma membrane"/>
    <property type="evidence" value="ECO:0007669"/>
    <property type="project" value="TreeGrafter"/>
</dbReference>
<feature type="transmembrane region" description="Helical" evidence="7">
    <location>
        <begin position="151"/>
        <end position="177"/>
    </location>
</feature>
<feature type="transmembrane region" description="Helical" evidence="7">
    <location>
        <begin position="45"/>
        <end position="71"/>
    </location>
</feature>
<reference evidence="8" key="1">
    <citation type="journal article" date="2023" name="BMC Genomics">
        <title>Chromosome-level genome assemblies of Cutaneotrichosporon spp. (Trichosporonales, Basidiomycota) reveal imbalanced evolution between nucleotide sequences and chromosome synteny.</title>
        <authorList>
            <person name="Kobayashi Y."/>
            <person name="Kayamori A."/>
            <person name="Aoki K."/>
            <person name="Shiwa Y."/>
            <person name="Matsutani M."/>
            <person name="Fujita N."/>
            <person name="Sugita T."/>
            <person name="Iwasaki W."/>
            <person name="Tanaka N."/>
            <person name="Takashima M."/>
        </authorList>
    </citation>
    <scope>NUCLEOTIDE SEQUENCE</scope>
    <source>
        <strain evidence="8">HIS019</strain>
    </source>
</reference>
<gene>
    <name evidence="8" type="ORF">CcaverHIS019_0508690</name>
</gene>
<evidence type="ECO:0000256" key="2">
    <source>
        <dbReference type="ARBA" id="ARBA00007965"/>
    </source>
</evidence>
<feature type="transmembrane region" description="Helical" evidence="7">
    <location>
        <begin position="430"/>
        <end position="453"/>
    </location>
</feature>
<evidence type="ECO:0000313" key="8">
    <source>
        <dbReference type="EMBL" id="BEI93241.1"/>
    </source>
</evidence>
<feature type="transmembrane region" description="Helical" evidence="7">
    <location>
        <begin position="353"/>
        <end position="374"/>
    </location>
</feature>
<feature type="transmembrane region" description="Helical" evidence="7">
    <location>
        <begin position="222"/>
        <end position="241"/>
    </location>
</feature>
<dbReference type="RefSeq" id="XP_060458506.1">
    <property type="nucleotide sequence ID" value="XM_060602075.1"/>
</dbReference>
<dbReference type="InterPro" id="IPR002259">
    <property type="entry name" value="Eqnu_transpt"/>
</dbReference>
<keyword evidence="4 7" id="KW-0812">Transmembrane</keyword>
<feature type="transmembrane region" description="Helical" evidence="7">
    <location>
        <begin position="386"/>
        <end position="410"/>
    </location>
</feature>
<comment type="subcellular location">
    <subcellularLocation>
        <location evidence="1">Membrane</location>
        <topology evidence="1">Multi-pass membrane protein</topology>
    </subcellularLocation>
</comment>
<comment type="similarity">
    <text evidence="2">Belongs to the SLC29A/ENT transporter (TC 2.A.57) family.</text>
</comment>
<keyword evidence="6 7" id="KW-0472">Membrane</keyword>
<dbReference type="KEGG" id="ccac:CcaHIS019_0508690"/>
<dbReference type="PIRSF" id="PIRSF016379">
    <property type="entry name" value="ENT"/>
    <property type="match status" value="1"/>
</dbReference>
<evidence type="ECO:0008006" key="10">
    <source>
        <dbReference type="Google" id="ProtNLM"/>
    </source>
</evidence>
<feature type="transmembrane region" description="Helical" evidence="7">
    <location>
        <begin position="189"/>
        <end position="210"/>
    </location>
</feature>
<evidence type="ECO:0000256" key="1">
    <source>
        <dbReference type="ARBA" id="ARBA00004141"/>
    </source>
</evidence>
<feature type="transmembrane region" description="Helical" evidence="7">
    <location>
        <begin position="315"/>
        <end position="332"/>
    </location>
</feature>
<evidence type="ECO:0000256" key="4">
    <source>
        <dbReference type="ARBA" id="ARBA00022692"/>
    </source>
</evidence>
<keyword evidence="9" id="KW-1185">Reference proteome</keyword>
<dbReference type="AlphaFoldDB" id="A0AA48QXC3"/>
<dbReference type="GO" id="GO:0000329">
    <property type="term" value="C:fungal-type vacuole membrane"/>
    <property type="evidence" value="ECO:0007669"/>
    <property type="project" value="TreeGrafter"/>
</dbReference>
<evidence type="ECO:0000256" key="5">
    <source>
        <dbReference type="ARBA" id="ARBA00022989"/>
    </source>
</evidence>
<accession>A0AA48QXC3</accession>
<evidence type="ECO:0000256" key="6">
    <source>
        <dbReference type="ARBA" id="ARBA00023136"/>
    </source>
</evidence>
<dbReference type="GO" id="GO:0015205">
    <property type="term" value="F:nucleobase transmembrane transporter activity"/>
    <property type="evidence" value="ECO:0007669"/>
    <property type="project" value="TreeGrafter"/>
</dbReference>
<protein>
    <recommendedName>
        <fullName evidence="10">Nucleoside transporter</fullName>
    </recommendedName>
</protein>